<dbReference type="AlphaFoldDB" id="A0A4C1XJA2"/>
<gene>
    <name evidence="1" type="ORF">EVAR_48110_1</name>
</gene>
<evidence type="ECO:0000313" key="1">
    <source>
        <dbReference type="EMBL" id="GBP63851.1"/>
    </source>
</evidence>
<evidence type="ECO:0000313" key="2">
    <source>
        <dbReference type="Proteomes" id="UP000299102"/>
    </source>
</evidence>
<name>A0A4C1XJA2_EUMVA</name>
<keyword evidence="2" id="KW-1185">Reference proteome</keyword>
<accession>A0A4C1XJA2</accession>
<comment type="caution">
    <text evidence="1">The sequence shown here is derived from an EMBL/GenBank/DDBJ whole genome shotgun (WGS) entry which is preliminary data.</text>
</comment>
<dbReference type="EMBL" id="BGZK01000881">
    <property type="protein sequence ID" value="GBP63851.1"/>
    <property type="molecule type" value="Genomic_DNA"/>
</dbReference>
<reference evidence="1 2" key="1">
    <citation type="journal article" date="2019" name="Commun. Biol.">
        <title>The bagworm genome reveals a unique fibroin gene that provides high tensile strength.</title>
        <authorList>
            <person name="Kono N."/>
            <person name="Nakamura H."/>
            <person name="Ohtoshi R."/>
            <person name="Tomita M."/>
            <person name="Numata K."/>
            <person name="Arakawa K."/>
        </authorList>
    </citation>
    <scope>NUCLEOTIDE SEQUENCE [LARGE SCALE GENOMIC DNA]</scope>
</reference>
<organism evidence="1 2">
    <name type="scientific">Eumeta variegata</name>
    <name type="common">Bagworm moth</name>
    <name type="synonym">Eumeta japonica</name>
    <dbReference type="NCBI Taxonomy" id="151549"/>
    <lineage>
        <taxon>Eukaryota</taxon>
        <taxon>Metazoa</taxon>
        <taxon>Ecdysozoa</taxon>
        <taxon>Arthropoda</taxon>
        <taxon>Hexapoda</taxon>
        <taxon>Insecta</taxon>
        <taxon>Pterygota</taxon>
        <taxon>Neoptera</taxon>
        <taxon>Endopterygota</taxon>
        <taxon>Lepidoptera</taxon>
        <taxon>Glossata</taxon>
        <taxon>Ditrysia</taxon>
        <taxon>Tineoidea</taxon>
        <taxon>Psychidae</taxon>
        <taxon>Oiketicinae</taxon>
        <taxon>Eumeta</taxon>
    </lineage>
</organism>
<dbReference type="Proteomes" id="UP000299102">
    <property type="component" value="Unassembled WGS sequence"/>
</dbReference>
<sequence>MLSHQQIHCGIKQNLASSKFLFTKESERTNLVPMNPQAPRLYGLPKVHKEEYDSERRSISFSVQRSSNTSSHQIVLDAEPKGRSLLMLLETGTARTDSVRPPRPRNGPAPCALPDATLKVVVDDLIVTLGRRPPYGAPPLRNSPLLRLLFIQQIRRVSWLFEFT</sequence>
<protein>
    <submittedName>
        <fullName evidence="1">Uncharacterized protein</fullName>
    </submittedName>
</protein>
<proteinExistence type="predicted"/>